<feature type="transmembrane region" description="Helical" evidence="9">
    <location>
        <begin position="340"/>
        <end position="356"/>
    </location>
</feature>
<keyword evidence="6 9" id="KW-1133">Transmembrane helix</keyword>
<evidence type="ECO:0000313" key="11">
    <source>
        <dbReference type="Proteomes" id="UP000295060"/>
    </source>
</evidence>
<evidence type="ECO:0000256" key="8">
    <source>
        <dbReference type="SAM" id="MobiDB-lite"/>
    </source>
</evidence>
<evidence type="ECO:0000256" key="1">
    <source>
        <dbReference type="ARBA" id="ARBA00004651"/>
    </source>
</evidence>
<dbReference type="PANTHER" id="PTHR21716:SF53">
    <property type="entry name" value="PERMEASE PERM-RELATED"/>
    <property type="match status" value="1"/>
</dbReference>
<feature type="region of interest" description="Disordered" evidence="8">
    <location>
        <begin position="1"/>
        <end position="56"/>
    </location>
</feature>
<evidence type="ECO:0000256" key="9">
    <source>
        <dbReference type="SAM" id="Phobius"/>
    </source>
</evidence>
<evidence type="ECO:0000256" key="3">
    <source>
        <dbReference type="ARBA" id="ARBA00022448"/>
    </source>
</evidence>
<keyword evidence="7 9" id="KW-0472">Membrane</keyword>
<reference evidence="10 11" key="1">
    <citation type="submission" date="2019-03" db="EMBL/GenBank/DDBJ databases">
        <title>Genomic Encyclopedia of Type Strains, Phase III (KMG-III): the genomes of soil and plant-associated and newly described type strains.</title>
        <authorList>
            <person name="Whitman W."/>
        </authorList>
    </citation>
    <scope>NUCLEOTIDE SEQUENCE [LARGE SCALE GENOMIC DNA]</scope>
    <source>
        <strain evidence="10 11">VKMAc-2574</strain>
    </source>
</reference>
<evidence type="ECO:0000313" key="10">
    <source>
        <dbReference type="EMBL" id="TDW93434.1"/>
    </source>
</evidence>
<feature type="transmembrane region" description="Helical" evidence="9">
    <location>
        <begin position="91"/>
        <end position="109"/>
    </location>
</feature>
<dbReference type="EMBL" id="SODU01000001">
    <property type="protein sequence ID" value="TDW93434.1"/>
    <property type="molecule type" value="Genomic_DNA"/>
</dbReference>
<evidence type="ECO:0000256" key="2">
    <source>
        <dbReference type="ARBA" id="ARBA00009773"/>
    </source>
</evidence>
<name>A0ABY2FKX3_9ACTN</name>
<feature type="transmembrane region" description="Helical" evidence="9">
    <location>
        <begin position="121"/>
        <end position="142"/>
    </location>
</feature>
<gene>
    <name evidence="10" type="ORF">EV137_0714</name>
</gene>
<evidence type="ECO:0000256" key="6">
    <source>
        <dbReference type="ARBA" id="ARBA00022989"/>
    </source>
</evidence>
<feature type="transmembrane region" description="Helical" evidence="9">
    <location>
        <begin position="304"/>
        <end position="328"/>
    </location>
</feature>
<keyword evidence="3" id="KW-0813">Transport</keyword>
<dbReference type="PANTHER" id="PTHR21716">
    <property type="entry name" value="TRANSMEMBRANE PROTEIN"/>
    <property type="match status" value="1"/>
</dbReference>
<dbReference type="Pfam" id="PF01594">
    <property type="entry name" value="AI-2E_transport"/>
    <property type="match status" value="1"/>
</dbReference>
<keyword evidence="4" id="KW-1003">Cell membrane</keyword>
<comment type="caution">
    <text evidence="10">The sequence shown here is derived from an EMBL/GenBank/DDBJ whole genome shotgun (WGS) entry which is preliminary data.</text>
</comment>
<dbReference type="InterPro" id="IPR002549">
    <property type="entry name" value="AI-2E-like"/>
</dbReference>
<accession>A0ABY2FKX3</accession>
<comment type="similarity">
    <text evidence="2">Belongs to the autoinducer-2 exporter (AI-2E) (TC 2.A.86) family.</text>
</comment>
<feature type="transmembrane region" description="Helical" evidence="9">
    <location>
        <begin position="68"/>
        <end position="85"/>
    </location>
</feature>
<feature type="transmembrane region" description="Helical" evidence="9">
    <location>
        <begin position="376"/>
        <end position="403"/>
    </location>
</feature>
<keyword evidence="11" id="KW-1185">Reference proteome</keyword>
<evidence type="ECO:0000256" key="5">
    <source>
        <dbReference type="ARBA" id="ARBA00022692"/>
    </source>
</evidence>
<feature type="transmembrane region" description="Helical" evidence="9">
    <location>
        <begin position="219"/>
        <end position="238"/>
    </location>
</feature>
<protein>
    <submittedName>
        <fullName evidence="10">PurR-regulated permease PerM</fullName>
    </submittedName>
</protein>
<proteinExistence type="inferred from homology"/>
<organism evidence="10 11">
    <name type="scientific">Kribbella pratensis</name>
    <dbReference type="NCBI Taxonomy" id="2512112"/>
    <lineage>
        <taxon>Bacteria</taxon>
        <taxon>Bacillati</taxon>
        <taxon>Actinomycetota</taxon>
        <taxon>Actinomycetes</taxon>
        <taxon>Propionibacteriales</taxon>
        <taxon>Kribbellaceae</taxon>
        <taxon>Kribbella</taxon>
    </lineage>
</organism>
<evidence type="ECO:0000256" key="4">
    <source>
        <dbReference type="ARBA" id="ARBA00022475"/>
    </source>
</evidence>
<dbReference type="Proteomes" id="UP000295060">
    <property type="component" value="Unassembled WGS sequence"/>
</dbReference>
<evidence type="ECO:0000256" key="7">
    <source>
        <dbReference type="ARBA" id="ARBA00023136"/>
    </source>
</evidence>
<feature type="transmembrane region" description="Helical" evidence="9">
    <location>
        <begin position="275"/>
        <end position="298"/>
    </location>
</feature>
<keyword evidence="5 9" id="KW-0812">Transmembrane</keyword>
<sequence length="485" mass="51403">MTTGRSDDDNAPGISARRSADAQEAAIPDDSVDAVRPDPMPADDAEPPAAPSPAPDSVAVEPVVVPRWVQAIVVAVALFALTALARAAAPVLMIFLVAAVVALIVNPLVVGLQRARVPRGIAIVLVFLGFFVVMGGAVALLVRQVAVQLAAFQDDLPRLIDSANGSLANLQQWLDQRGIGIQIKRPGETALDTLQASVLRGSGDVVAFTRDLVTTVVEAGFVLILTLVVTIYMLIYAGRIGALTRQVMPSGDDAVDDDYPARVQQAVSGYVRGQLAFSLIMGLSAGVSLWVFGALGIFPSGKTYAVFFGVFYGLMELIPYLGPVLGAAPAILVALFQGDLWTALWLLLLFVVLQQLEGHIVAPQVFSHSLRINPLLVMFALLLGGHLHGIAGALVALPLAAIARETVLYLRHHLMLEPWGTPSAATLRARPLAPTISAGAPRAHKTAAHHGRLPGLRQLVPRLRDRVHRGSADDRSSGEPRTPRS</sequence>
<comment type="subcellular location">
    <subcellularLocation>
        <location evidence="1">Cell membrane</location>
        <topology evidence="1">Multi-pass membrane protein</topology>
    </subcellularLocation>
</comment>
<feature type="region of interest" description="Disordered" evidence="8">
    <location>
        <begin position="466"/>
        <end position="485"/>
    </location>
</feature>